<evidence type="ECO:0000256" key="13">
    <source>
        <dbReference type="SAM" id="SignalP"/>
    </source>
</evidence>
<evidence type="ECO:0000256" key="4">
    <source>
        <dbReference type="ARBA" id="ARBA00022692"/>
    </source>
</evidence>
<dbReference type="InterPro" id="IPR003439">
    <property type="entry name" value="ABC_transporter-like_ATP-bd"/>
</dbReference>
<reference evidence="17" key="1">
    <citation type="submission" date="2019-10" db="EMBL/GenBank/DDBJ databases">
        <authorList>
            <person name="Soares A.E.R."/>
            <person name="Aleixo A."/>
            <person name="Schneider P."/>
            <person name="Miyaki C.Y."/>
            <person name="Schneider M.P."/>
            <person name="Mello C."/>
            <person name="Vasconcelos A.T.R."/>
        </authorList>
    </citation>
    <scope>NUCLEOTIDE SEQUENCE</scope>
    <source>
        <tissue evidence="17">Muscle</tissue>
    </source>
</reference>
<dbReference type="Gene3D" id="3.40.50.300">
    <property type="entry name" value="P-loop containing nucleotide triphosphate hydrolases"/>
    <property type="match status" value="2"/>
</dbReference>
<sequence>MALGLLLLAVLATLVSCQDPEEDLDTYWSGTAPICVGGCRGKHKELKRSQCGNGSCCWLGYKSFCRVNCGQPEADFNSVVHGNDWWVGSVVRYSCRPGFLLLGDPASACQPDGRWTPKPSCLRICLRGRIEISERDITGKCSSSCSSQTHLGTFLNRGCIKISGCVTKQSGWARWFQRCDVCECDCHVPCGMAEKGMDPACVSIALEDTVCHASPPDAPLLTTHLKKVENHITEAQRFSHLPKRSAVNIEFIDLSYSVREGSWWRKRGYKTLLKCLSGKFCQRELIGIMGPSGAGKSTLMNILAGYRETGMKGQILVNGRPRDLRTFRKMSCYIMQDDMLLPHLTVLEAMMVSANLKLSEKQEVKKELVNEILTALGLLECSYTRTSSLSGGQRKRLAIALELVNNPPVMFFDEPTSGLDSASCFQVVSLMRSLAQGGRTIICTIHQPSAKLFEMFDKLYILSQGQCIFKGVVTNLIPYLKGLGLHCPTYHNPADFIIEVASGEYGDLNPVLFRAVQNGMCTMAEKKSSPDKADSSCPAHCGTDVDHIESHTFATSTSTQFCILFKRTFICILRDTVLTHLRFMSHICIGVLIGLLYLHIGNDAGKVFNNTGFLFFSMLFLMFAALMPTILTFPQEMTVFLREHLNYWYSLKAYYLAKTMADVPFQVICPIAYCSIVYWMTGQPPEATRFLLFSALATATALVAQSLGLLIGAASTSLQVATFVGPVTAIPVLLFSGFFVSFKTIPTYLQWSSYVSYVRYGFEGVILTIYAMEREDLECLEDFCPFQKPIKILQELDVEEAKLYLDFLILGIFFVILRLLAYLVLRITLLSWGGSLSQHQHSRFRRTAPYWDRGYVGHQGGSGENSAQPSSSRHSQSQLRNVASSGAIKKHQKSLSAWFSHQPNEERQFGPSFSLDAVHVDPVIRESSLEEILKPSPDLTIQEQLQQPCRQVINLHNLFDVDACGRQVKTVVLYGTVGTGKSTLIKKMVVDWCHGRLPRFELVIPFSCEDLSHSHAPISLRRLVTKKYQHLRDVVPVLGTSNLKVLFILNGLERLNLDFRLAGTELCCDPNEPVPPSAIVVNLLRKYLLPEASIIVTTRPSAVRRIPAKYVGRYAEICGFSDTNLQKLYFHLRLSQPSCGGEGSRDGSSAEQENLVEMLSRNLERHNQITAACFLPSYCWLVCTTLHFLYFTRTVPPSQTLTGIYTSFLRLNFSGEVLDSTDPTNISMMKYVAKTVGKLAYQGVMSRKTCFSEEDLQQCFEVEMKTESELNLLEVFRSDVFRFFLSPCVQPGKEHTFVFTIPAMQEYLAALYVVLGEKKTLAQRVGKELSEVIGRVSEDVAVVVNIISKVLPLRFLPVLFNLLKIFPRYFSRLSGKERDAIAHTMAEELFKEEDYYNDDVLDQINSSILGVEGPLRHPDEAPDDEVFELFPIFMGGILSRRNRAILEQLGCSIKNLAAFEIAKAMKKTVIRKSHKGLPPSELMDYLFFLHEFQNERFTAEAVRSLRTVSLASVKMTPLKCSVLASVMSTTCHEVEELNLTSCNLDSSSLRTLFPVLLRCKALHLQLNSLGSDACKEIRDLLLHDKCVVSSLRLANNPVGEQGAQFLAEALAGNRSLTHLSLLHTGLGDRGAEAIAQHLGHNQHLQELNLGYNSLTDTAALRVVEVAKQHKALDKVHLYFNDISEDGKRALHSLRMDRDGVRALVFLTAGTDVSDYWCHILNVVQRNLPFWDRDRVRQHLSLLLQDLESSRSQSANPWRKAKFLRVESEVKKMLGKLQDGTL</sequence>
<protein>
    <submittedName>
        <fullName evidence="17">NLR family member X1</fullName>
    </submittedName>
</protein>
<dbReference type="SMART" id="SM00382">
    <property type="entry name" value="AAA"/>
    <property type="match status" value="1"/>
</dbReference>
<keyword evidence="18" id="KW-1185">Reference proteome</keyword>
<feature type="transmembrane region" description="Helical" evidence="12">
    <location>
        <begin position="612"/>
        <end position="633"/>
    </location>
</feature>
<evidence type="ECO:0000313" key="18">
    <source>
        <dbReference type="Proteomes" id="UP001145742"/>
    </source>
</evidence>
<keyword evidence="13" id="KW-0732">Signal</keyword>
<feature type="transmembrane region" description="Helical" evidence="12">
    <location>
        <begin position="720"/>
        <end position="742"/>
    </location>
</feature>
<evidence type="ECO:0000256" key="3">
    <source>
        <dbReference type="ARBA" id="ARBA00022448"/>
    </source>
</evidence>
<organism evidence="17 18">
    <name type="scientific">Willisornis vidua</name>
    <name type="common">Xingu scale-backed antbird</name>
    <dbReference type="NCBI Taxonomy" id="1566151"/>
    <lineage>
        <taxon>Eukaryota</taxon>
        <taxon>Metazoa</taxon>
        <taxon>Chordata</taxon>
        <taxon>Craniata</taxon>
        <taxon>Vertebrata</taxon>
        <taxon>Euteleostomi</taxon>
        <taxon>Archelosauria</taxon>
        <taxon>Archosauria</taxon>
        <taxon>Dinosauria</taxon>
        <taxon>Saurischia</taxon>
        <taxon>Theropoda</taxon>
        <taxon>Coelurosauria</taxon>
        <taxon>Aves</taxon>
        <taxon>Neognathae</taxon>
        <taxon>Neoaves</taxon>
        <taxon>Telluraves</taxon>
        <taxon>Australaves</taxon>
        <taxon>Passeriformes</taxon>
        <taxon>Thamnophilidae</taxon>
        <taxon>Willisornis</taxon>
    </lineage>
</organism>
<evidence type="ECO:0000256" key="2">
    <source>
        <dbReference type="ARBA" id="ARBA00005814"/>
    </source>
</evidence>
<dbReference type="InterPro" id="IPR050352">
    <property type="entry name" value="ABCG_transporters"/>
</dbReference>
<evidence type="ECO:0000256" key="12">
    <source>
        <dbReference type="SAM" id="Phobius"/>
    </source>
</evidence>
<gene>
    <name evidence="17" type="ORF">WISP_46072</name>
</gene>
<dbReference type="PROSITE" id="PS50923">
    <property type="entry name" value="SUSHI"/>
    <property type="match status" value="1"/>
</dbReference>
<evidence type="ECO:0000256" key="6">
    <source>
        <dbReference type="ARBA" id="ARBA00022840"/>
    </source>
</evidence>
<proteinExistence type="inferred from homology"/>
<dbReference type="InterPro" id="IPR043926">
    <property type="entry name" value="ABCG_dom"/>
</dbReference>
<dbReference type="Pfam" id="PF19055">
    <property type="entry name" value="ABC2_membrane_7"/>
    <property type="match status" value="1"/>
</dbReference>
<dbReference type="SUPFAM" id="SSF52047">
    <property type="entry name" value="RNI-like"/>
    <property type="match status" value="1"/>
</dbReference>
<dbReference type="Pfam" id="PF01061">
    <property type="entry name" value="ABC2_membrane"/>
    <property type="match status" value="1"/>
</dbReference>
<evidence type="ECO:0000256" key="8">
    <source>
        <dbReference type="ARBA" id="ARBA00023136"/>
    </source>
</evidence>
<feature type="domain" description="Sushi" evidence="16">
    <location>
        <begin position="67"/>
        <end position="123"/>
    </location>
</feature>
<keyword evidence="3" id="KW-0813">Transport</keyword>
<evidence type="ECO:0000256" key="11">
    <source>
        <dbReference type="SAM" id="MobiDB-lite"/>
    </source>
</evidence>
<evidence type="ECO:0000256" key="1">
    <source>
        <dbReference type="ARBA" id="ARBA00004141"/>
    </source>
</evidence>
<dbReference type="Pfam" id="PF13516">
    <property type="entry name" value="LRR_6"/>
    <property type="match status" value="2"/>
</dbReference>
<dbReference type="InterPro" id="IPR013525">
    <property type="entry name" value="ABC2_TM"/>
</dbReference>
<dbReference type="PROSITE" id="PS50893">
    <property type="entry name" value="ABC_TRANSPORTER_2"/>
    <property type="match status" value="1"/>
</dbReference>
<dbReference type="Gene3D" id="3.80.10.10">
    <property type="entry name" value="Ribonuclease Inhibitor"/>
    <property type="match status" value="1"/>
</dbReference>
<evidence type="ECO:0000259" key="14">
    <source>
        <dbReference type="PROSITE" id="PS50837"/>
    </source>
</evidence>
<evidence type="ECO:0000259" key="15">
    <source>
        <dbReference type="PROSITE" id="PS50893"/>
    </source>
</evidence>
<dbReference type="SUPFAM" id="SSF57535">
    <property type="entry name" value="Complement control module/SCR domain"/>
    <property type="match status" value="1"/>
</dbReference>
<dbReference type="Proteomes" id="UP001145742">
    <property type="component" value="Unassembled WGS sequence"/>
</dbReference>
<comment type="caution">
    <text evidence="10">Lacks conserved residue(s) required for the propagation of feature annotation.</text>
</comment>
<dbReference type="SUPFAM" id="SSF52540">
    <property type="entry name" value="P-loop containing nucleoside triphosphate hydrolases"/>
    <property type="match status" value="2"/>
</dbReference>
<dbReference type="PANTHER" id="PTHR48041">
    <property type="entry name" value="ABC TRANSPORTER G FAMILY MEMBER 28"/>
    <property type="match status" value="1"/>
</dbReference>
<dbReference type="CDD" id="cd03213">
    <property type="entry name" value="ABCG_EPDR"/>
    <property type="match status" value="1"/>
</dbReference>
<dbReference type="InterPro" id="IPR027417">
    <property type="entry name" value="P-loop_NTPase"/>
</dbReference>
<comment type="caution">
    <text evidence="17">The sequence shown here is derived from an EMBL/GenBank/DDBJ whole genome shotgun (WGS) entry which is preliminary data.</text>
</comment>
<dbReference type="Pfam" id="PF21402">
    <property type="entry name" value="NLRX1_C"/>
    <property type="match status" value="1"/>
</dbReference>
<evidence type="ECO:0000259" key="16">
    <source>
        <dbReference type="PROSITE" id="PS50923"/>
    </source>
</evidence>
<evidence type="ECO:0000256" key="10">
    <source>
        <dbReference type="PROSITE-ProRule" id="PRU00302"/>
    </source>
</evidence>
<dbReference type="Pfam" id="PF00005">
    <property type="entry name" value="ABC_tran"/>
    <property type="match status" value="1"/>
</dbReference>
<dbReference type="SMART" id="SM00032">
    <property type="entry name" value="CCP"/>
    <property type="match status" value="1"/>
</dbReference>
<keyword evidence="10" id="KW-0768">Sushi</keyword>
<accession>A0ABQ9DJS0</accession>
<comment type="subcellular location">
    <subcellularLocation>
        <location evidence="1">Membrane</location>
        <topology evidence="1">Multi-pass membrane protein</topology>
    </subcellularLocation>
</comment>
<keyword evidence="6" id="KW-0067">ATP-binding</keyword>
<name>A0ABQ9DJS0_9PASS</name>
<evidence type="ECO:0000256" key="5">
    <source>
        <dbReference type="ARBA" id="ARBA00022741"/>
    </source>
</evidence>
<feature type="transmembrane region" description="Helical" evidence="12">
    <location>
        <begin position="690"/>
        <end position="714"/>
    </location>
</feature>
<keyword evidence="9" id="KW-1015">Disulfide bond</keyword>
<dbReference type="InterPro" id="IPR032675">
    <property type="entry name" value="LRR_dom_sf"/>
</dbReference>
<keyword evidence="4 12" id="KW-0812">Transmembrane</keyword>
<dbReference type="InterPro" id="IPR048900">
    <property type="entry name" value="NLRX1_C"/>
</dbReference>
<dbReference type="InterPro" id="IPR003593">
    <property type="entry name" value="AAA+_ATPase"/>
</dbReference>
<evidence type="ECO:0000256" key="7">
    <source>
        <dbReference type="ARBA" id="ARBA00022989"/>
    </source>
</evidence>
<dbReference type="InterPro" id="IPR007111">
    <property type="entry name" value="NACHT_NTPase"/>
</dbReference>
<feature type="domain" description="NACHT" evidence="14">
    <location>
        <begin position="969"/>
        <end position="1102"/>
    </location>
</feature>
<feature type="compositionally biased region" description="Low complexity" evidence="11">
    <location>
        <begin position="866"/>
        <end position="878"/>
    </location>
</feature>
<dbReference type="PROSITE" id="PS00211">
    <property type="entry name" value="ABC_TRANSPORTER_1"/>
    <property type="match status" value="1"/>
</dbReference>
<dbReference type="CDD" id="cd00033">
    <property type="entry name" value="CCP"/>
    <property type="match status" value="1"/>
</dbReference>
<keyword evidence="7 12" id="KW-1133">Transmembrane helix</keyword>
<dbReference type="Pfam" id="PF00084">
    <property type="entry name" value="Sushi"/>
    <property type="match status" value="1"/>
</dbReference>
<dbReference type="Gene3D" id="2.10.70.10">
    <property type="entry name" value="Complement Module, domain 1"/>
    <property type="match status" value="1"/>
</dbReference>
<feature type="transmembrane region" description="Helical" evidence="12">
    <location>
        <begin position="803"/>
        <end position="825"/>
    </location>
</feature>
<feature type="domain" description="ABC transporter" evidence="15">
    <location>
        <begin position="249"/>
        <end position="489"/>
    </location>
</feature>
<comment type="similarity">
    <text evidence="2">Belongs to the ABC transporter superfamily. ABCG family. Eye pigment precursor importer (TC 3.A.1.204) subfamily.</text>
</comment>
<dbReference type="InterPro" id="IPR017871">
    <property type="entry name" value="ABC_transporter-like_CS"/>
</dbReference>
<feature type="region of interest" description="Disordered" evidence="11">
    <location>
        <begin position="859"/>
        <end position="878"/>
    </location>
</feature>
<dbReference type="PANTHER" id="PTHR48041:SF75">
    <property type="entry name" value="ATP-BINDING CASSETTE SUB-FAMILY G MEMBER 4"/>
    <property type="match status" value="1"/>
</dbReference>
<dbReference type="InterPro" id="IPR000436">
    <property type="entry name" value="Sushi_SCR_CCP_dom"/>
</dbReference>
<feature type="transmembrane region" description="Helical" evidence="12">
    <location>
        <begin position="583"/>
        <end position="600"/>
    </location>
</feature>
<dbReference type="InterPro" id="IPR035976">
    <property type="entry name" value="Sushi/SCR/CCP_sf"/>
</dbReference>
<evidence type="ECO:0000256" key="9">
    <source>
        <dbReference type="ARBA" id="ARBA00023157"/>
    </source>
</evidence>
<dbReference type="Pfam" id="PF05729">
    <property type="entry name" value="NACHT"/>
    <property type="match status" value="1"/>
</dbReference>
<feature type="transmembrane region" description="Helical" evidence="12">
    <location>
        <begin position="653"/>
        <end position="678"/>
    </location>
</feature>
<dbReference type="PROSITE" id="PS50837">
    <property type="entry name" value="NACHT"/>
    <property type="match status" value="1"/>
</dbReference>
<dbReference type="EMBL" id="WHWB01033270">
    <property type="protein sequence ID" value="KAJ7420868.1"/>
    <property type="molecule type" value="Genomic_DNA"/>
</dbReference>
<keyword evidence="8 12" id="KW-0472">Membrane</keyword>
<keyword evidence="5" id="KW-0547">Nucleotide-binding</keyword>
<dbReference type="SMART" id="SM00368">
    <property type="entry name" value="LRR_RI"/>
    <property type="match status" value="3"/>
</dbReference>
<evidence type="ECO:0000313" key="17">
    <source>
        <dbReference type="EMBL" id="KAJ7420868.1"/>
    </source>
</evidence>
<feature type="chain" id="PRO_5045673408" evidence="13">
    <location>
        <begin position="18"/>
        <end position="1781"/>
    </location>
</feature>
<feature type="signal peptide" evidence="13">
    <location>
        <begin position="1"/>
        <end position="17"/>
    </location>
</feature>
<dbReference type="InterPro" id="IPR001611">
    <property type="entry name" value="Leu-rich_rpt"/>
</dbReference>